<sequence length="98" mass="11396">EKKHTLIKLYPVKYALMRPGINVSLCACGVYALKFIECHTLGLNLSFLHDSYIHKARIKIPYDLWKAVHDPVLIEQMSKYIPPKLECSDVVKIEYVRH</sequence>
<dbReference type="AlphaFoldDB" id="V4MCF9"/>
<evidence type="ECO:0008006" key="3">
    <source>
        <dbReference type="Google" id="ProtNLM"/>
    </source>
</evidence>
<proteinExistence type="predicted"/>
<dbReference type="SUPFAM" id="SSF54001">
    <property type="entry name" value="Cysteine proteinases"/>
    <property type="match status" value="1"/>
</dbReference>
<reference evidence="1 2" key="1">
    <citation type="journal article" date="2013" name="Front. Plant Sci.">
        <title>The Reference Genome of the Halophytic Plant Eutrema salsugineum.</title>
        <authorList>
            <person name="Yang R."/>
            <person name="Jarvis D.E."/>
            <person name="Chen H."/>
            <person name="Beilstein M.A."/>
            <person name="Grimwood J."/>
            <person name="Jenkins J."/>
            <person name="Shu S."/>
            <person name="Prochnik S."/>
            <person name="Xin M."/>
            <person name="Ma C."/>
            <person name="Schmutz J."/>
            <person name="Wing R.A."/>
            <person name="Mitchell-Olds T."/>
            <person name="Schumaker K.S."/>
            <person name="Wang X."/>
        </authorList>
    </citation>
    <scope>NUCLEOTIDE SEQUENCE [LARGE SCALE GENOMIC DNA]</scope>
</reference>
<dbReference type="Proteomes" id="UP000030689">
    <property type="component" value="Unassembled WGS sequence"/>
</dbReference>
<evidence type="ECO:0000313" key="2">
    <source>
        <dbReference type="Proteomes" id="UP000030689"/>
    </source>
</evidence>
<feature type="non-terminal residue" evidence="1">
    <location>
        <position position="1"/>
    </location>
</feature>
<protein>
    <recommendedName>
        <fullName evidence="3">Ubiquitin-like protease family profile domain-containing protein</fullName>
    </recommendedName>
</protein>
<evidence type="ECO:0000313" key="1">
    <source>
        <dbReference type="EMBL" id="ESQ50158.1"/>
    </source>
</evidence>
<keyword evidence="2" id="KW-1185">Reference proteome</keyword>
<dbReference type="OMA" id="KFIECHT"/>
<dbReference type="KEGG" id="eus:EUTSA_v10002273mg"/>
<dbReference type="InterPro" id="IPR038765">
    <property type="entry name" value="Papain-like_cys_pep_sf"/>
</dbReference>
<dbReference type="Gramene" id="ESQ50158">
    <property type="protein sequence ID" value="ESQ50158"/>
    <property type="gene ID" value="EUTSA_v10002273mg"/>
</dbReference>
<gene>
    <name evidence="1" type="ORF">EUTSA_v10002273mg</name>
</gene>
<name>V4MCF9_EUTSA</name>
<dbReference type="EMBL" id="KI517398">
    <property type="protein sequence ID" value="ESQ50158.1"/>
    <property type="molecule type" value="Genomic_DNA"/>
</dbReference>
<organism evidence="1 2">
    <name type="scientific">Eutrema salsugineum</name>
    <name type="common">Saltwater cress</name>
    <name type="synonym">Sisymbrium salsugineum</name>
    <dbReference type="NCBI Taxonomy" id="72664"/>
    <lineage>
        <taxon>Eukaryota</taxon>
        <taxon>Viridiplantae</taxon>
        <taxon>Streptophyta</taxon>
        <taxon>Embryophyta</taxon>
        <taxon>Tracheophyta</taxon>
        <taxon>Spermatophyta</taxon>
        <taxon>Magnoliopsida</taxon>
        <taxon>eudicotyledons</taxon>
        <taxon>Gunneridae</taxon>
        <taxon>Pentapetalae</taxon>
        <taxon>rosids</taxon>
        <taxon>malvids</taxon>
        <taxon>Brassicales</taxon>
        <taxon>Brassicaceae</taxon>
        <taxon>Eutremeae</taxon>
        <taxon>Eutrema</taxon>
    </lineage>
</organism>
<accession>V4MCF9</accession>